<evidence type="ECO:0000313" key="2">
    <source>
        <dbReference type="EMBL" id="AHB60777.1"/>
    </source>
</evidence>
<feature type="transmembrane region" description="Helical" evidence="1">
    <location>
        <begin position="34"/>
        <end position="53"/>
    </location>
</feature>
<keyword evidence="1" id="KW-1133">Transmembrane helix</keyword>
<reference evidence="2" key="1">
    <citation type="journal article" date="2014" name="Genome">
        <title>Comparative analyses of a putative Francisella conjugative element.</title>
        <authorList>
            <person name="Siddaramappa S."/>
            <person name="Challacombe J.F."/>
            <person name="Petersen J.M."/>
            <person name="Pillai S."/>
            <person name="Kuske C.R."/>
        </authorList>
    </citation>
    <scope>NUCLEOTIDE SEQUENCE</scope>
    <source>
        <strain evidence="2">PA10-7858</strain>
        <plasmid evidence="2">pFNPA10</plasmid>
    </source>
</reference>
<accession>V5T984</accession>
<keyword evidence="1" id="KW-0472">Membrane</keyword>
<sequence>MMINKNPKIENIVAILSTVLLLLVLLIQNKYINLLAFIVVVIVMSYVVIFNKYKERKKNNIKELNNAEQHEDNNQEQELISKIEELKTEFYQNNEIKCSEEDALEILEIILNTKFDRKSINFFYHLTKKSRETFYK</sequence>
<feature type="transmembrane region" description="Helical" evidence="1">
    <location>
        <begin position="12"/>
        <end position="28"/>
    </location>
</feature>
<keyword evidence="1" id="KW-0812">Transmembrane</keyword>
<dbReference type="EMBL" id="KF640086">
    <property type="protein sequence ID" value="AHB60777.1"/>
    <property type="molecule type" value="Genomic_DNA"/>
</dbReference>
<organism evidence="2">
    <name type="scientific">Francisella tularensis subsp. novicida PA10-7858</name>
    <dbReference type="NCBI Taxonomy" id="1386968"/>
    <lineage>
        <taxon>Bacteria</taxon>
        <taxon>Pseudomonadati</taxon>
        <taxon>Pseudomonadota</taxon>
        <taxon>Gammaproteobacteria</taxon>
        <taxon>Thiotrichales</taxon>
        <taxon>Francisellaceae</taxon>
        <taxon>Francisella</taxon>
    </lineage>
</organism>
<dbReference type="AlphaFoldDB" id="V5T984"/>
<name>V5T984_FRANO</name>
<keyword evidence="2" id="KW-0614">Plasmid</keyword>
<geneLocation type="plasmid" evidence="2">
    <name>pFNPA10</name>
</geneLocation>
<proteinExistence type="predicted"/>
<gene>
    <name evidence="2" type="ORF">N894_0009</name>
</gene>
<dbReference type="RefSeq" id="WP_023893558.1">
    <property type="nucleotide sequence ID" value="NC_023026.1"/>
</dbReference>
<evidence type="ECO:0000256" key="1">
    <source>
        <dbReference type="SAM" id="Phobius"/>
    </source>
</evidence>
<protein>
    <submittedName>
        <fullName evidence="2">Uncharacterized protein</fullName>
    </submittedName>
</protein>